<dbReference type="PRINTS" id="PR00834">
    <property type="entry name" value="PROTEASES2C"/>
</dbReference>
<dbReference type="SUPFAM" id="SSF50494">
    <property type="entry name" value="Trypsin-like serine proteases"/>
    <property type="match status" value="1"/>
</dbReference>
<proteinExistence type="predicted"/>
<organism evidence="3 4">
    <name type="scientific">Halobacillus salinus</name>
    <dbReference type="NCBI Taxonomy" id="192814"/>
    <lineage>
        <taxon>Bacteria</taxon>
        <taxon>Bacillati</taxon>
        <taxon>Bacillota</taxon>
        <taxon>Bacilli</taxon>
        <taxon>Bacillales</taxon>
        <taxon>Bacillaceae</taxon>
        <taxon>Halobacillus</taxon>
    </lineage>
</organism>
<comment type="caution">
    <text evidence="3">The sequence shown here is derived from an EMBL/GenBank/DDBJ whole genome shotgun (WGS) entry which is preliminary data.</text>
</comment>
<dbReference type="InterPro" id="IPR043504">
    <property type="entry name" value="Peptidase_S1_PA_chymotrypsin"/>
</dbReference>
<dbReference type="PANTHER" id="PTHR43019:SF23">
    <property type="entry name" value="PROTEASE DO-LIKE 5, CHLOROPLASTIC"/>
    <property type="match status" value="1"/>
</dbReference>
<gene>
    <name evidence="3" type="ORF">E4663_10355</name>
</gene>
<feature type="transmembrane region" description="Helical" evidence="2">
    <location>
        <begin position="56"/>
        <end position="77"/>
    </location>
</feature>
<dbReference type="GO" id="GO:0006508">
    <property type="term" value="P:proteolysis"/>
    <property type="evidence" value="ECO:0007669"/>
    <property type="project" value="UniProtKB-KW"/>
</dbReference>
<reference evidence="3 4" key="1">
    <citation type="journal article" date="2003" name="Int. J. Syst. Evol. Microbiol.">
        <title>Halobacillus salinus sp. nov., isolated from a salt lake on the coast of the East Sea in Korea.</title>
        <authorList>
            <person name="Yoon J.H."/>
            <person name="Kang K.H."/>
            <person name="Park Y.H."/>
        </authorList>
    </citation>
    <scope>NUCLEOTIDE SEQUENCE [LARGE SCALE GENOMIC DNA]</scope>
    <source>
        <strain evidence="3 4">HSL-3</strain>
    </source>
</reference>
<accession>A0A4Z0H946</accession>
<dbReference type="RefSeq" id="WP_135327499.1">
    <property type="nucleotide sequence ID" value="NZ_SRJC01000001.1"/>
</dbReference>
<keyword evidence="2" id="KW-0472">Membrane</keyword>
<evidence type="ECO:0000313" key="4">
    <source>
        <dbReference type="Proteomes" id="UP000297982"/>
    </source>
</evidence>
<dbReference type="EMBL" id="SRJC01000001">
    <property type="protein sequence ID" value="TGB05366.1"/>
    <property type="molecule type" value="Genomic_DNA"/>
</dbReference>
<keyword evidence="3" id="KW-0645">Protease</keyword>
<keyword evidence="4" id="KW-1185">Reference proteome</keyword>
<dbReference type="AlphaFoldDB" id="A0A4Z0H946"/>
<evidence type="ECO:0000313" key="3">
    <source>
        <dbReference type="EMBL" id="TGB05366.1"/>
    </source>
</evidence>
<keyword evidence="1" id="KW-0378">Hydrolase</keyword>
<sequence length="271" mass="30336">MSDRKDYEQDIIDKDLYEEIDEEELYELVQEEKRKALERARIEKEQQKTKRPFPRWIFWLIAAMMVGNVIAVLPNTFSIPAIDFLVTSAKLSTDDEISSYKKSVVVVEAGRSKGTGFSISSEGTIITNHHVIEGEKRIAVGFPDDGLYKAEVVEEYPEIDLAVLETDGEGLPHLPLAEQTNAEPGEHIFFIGNPLRFTGIANQGNVIGYRQLTGWEGPVLMLDAPIYKGNSGSPVINEHGEVIGVVYATLNDETEGRVGLAVPIDYYYEQQ</sequence>
<dbReference type="PANTHER" id="PTHR43019">
    <property type="entry name" value="SERINE ENDOPROTEASE DEGS"/>
    <property type="match status" value="1"/>
</dbReference>
<dbReference type="Proteomes" id="UP000297982">
    <property type="component" value="Unassembled WGS sequence"/>
</dbReference>
<keyword evidence="2" id="KW-1133">Transmembrane helix</keyword>
<dbReference type="InterPro" id="IPR001940">
    <property type="entry name" value="Peptidase_S1C"/>
</dbReference>
<keyword evidence="2" id="KW-0812">Transmembrane</keyword>
<protein>
    <submittedName>
        <fullName evidence="3">Serine protease</fullName>
    </submittedName>
</protein>
<dbReference type="Pfam" id="PF13365">
    <property type="entry name" value="Trypsin_2"/>
    <property type="match status" value="1"/>
</dbReference>
<evidence type="ECO:0000256" key="2">
    <source>
        <dbReference type="SAM" id="Phobius"/>
    </source>
</evidence>
<name>A0A4Z0H946_9BACI</name>
<dbReference type="STRING" id="192814.GCA_900166575_02457"/>
<dbReference type="GO" id="GO:0004252">
    <property type="term" value="F:serine-type endopeptidase activity"/>
    <property type="evidence" value="ECO:0007669"/>
    <property type="project" value="InterPro"/>
</dbReference>
<dbReference type="InterPro" id="IPR009003">
    <property type="entry name" value="Peptidase_S1_PA"/>
</dbReference>
<keyword evidence="1" id="KW-0720">Serine protease</keyword>
<evidence type="ECO:0000256" key="1">
    <source>
        <dbReference type="ARBA" id="ARBA00022825"/>
    </source>
</evidence>
<dbReference type="Gene3D" id="2.40.10.10">
    <property type="entry name" value="Trypsin-like serine proteases"/>
    <property type="match status" value="2"/>
</dbReference>